<keyword evidence="6" id="KW-1185">Reference proteome</keyword>
<evidence type="ECO:0000313" key="5">
    <source>
        <dbReference type="EMBL" id="TSE33621.1"/>
    </source>
</evidence>
<feature type="domain" description="Large polyvalent protein-associated" evidence="3">
    <location>
        <begin position="515"/>
        <end position="600"/>
    </location>
</feature>
<feature type="domain" description="MobA/VirD2-like nuclease" evidence="2">
    <location>
        <begin position="95"/>
        <end position="186"/>
    </location>
</feature>
<reference evidence="5 6" key="1">
    <citation type="submission" date="2019-07" db="EMBL/GenBank/DDBJ databases">
        <title>Tepidimonas charontis SPSP-6 draft genome.</title>
        <authorList>
            <person name="Da Costa M.S."/>
            <person name="Froufe H.J.C."/>
            <person name="Egas C."/>
            <person name="Albuquerque L."/>
        </authorList>
    </citation>
    <scope>NUCLEOTIDE SEQUENCE [LARGE SCALE GENOMIC DNA]</scope>
    <source>
        <strain evidence="5 6">SPSP-6</strain>
    </source>
</reference>
<evidence type="ECO:0000259" key="2">
    <source>
        <dbReference type="Pfam" id="PF03432"/>
    </source>
</evidence>
<dbReference type="Pfam" id="PF03432">
    <property type="entry name" value="Relaxase"/>
    <property type="match status" value="1"/>
</dbReference>
<dbReference type="InterPro" id="IPR049751">
    <property type="entry name" value="TraI/MobA_relaxases"/>
</dbReference>
<evidence type="ECO:0000259" key="4">
    <source>
        <dbReference type="Pfam" id="PF22863"/>
    </source>
</evidence>
<evidence type="ECO:0000313" key="6">
    <source>
        <dbReference type="Proteomes" id="UP000318294"/>
    </source>
</evidence>
<accession>A0A554XCR2</accession>
<dbReference type="EMBL" id="VJON01000026">
    <property type="protein sequence ID" value="TSE33621.1"/>
    <property type="molecule type" value="Genomic_DNA"/>
</dbReference>
<organism evidence="5 6">
    <name type="scientific">Tepidimonas charontis</name>
    <dbReference type="NCBI Taxonomy" id="2267262"/>
    <lineage>
        <taxon>Bacteria</taxon>
        <taxon>Pseudomonadati</taxon>
        <taxon>Pseudomonadota</taxon>
        <taxon>Betaproteobacteria</taxon>
        <taxon>Burkholderiales</taxon>
        <taxon>Tepidimonas</taxon>
    </lineage>
</organism>
<protein>
    <submittedName>
        <fullName evidence="5">Relaxase/Mobilization nuclease domain protein</fullName>
    </submittedName>
</protein>
<dbReference type="AlphaFoldDB" id="A0A554XCR2"/>
<gene>
    <name evidence="5" type="ORF">Tchar_01683</name>
</gene>
<name>A0A554XCR2_9BURK</name>
<dbReference type="OrthoDB" id="279005at2"/>
<dbReference type="Pfam" id="PF22863">
    <property type="entry name" value="TraI_middle"/>
    <property type="match status" value="1"/>
</dbReference>
<dbReference type="InterPro" id="IPR054462">
    <property type="entry name" value="TraI_M"/>
</dbReference>
<evidence type="ECO:0000256" key="1">
    <source>
        <dbReference type="SAM" id="MobiDB-lite"/>
    </source>
</evidence>
<dbReference type="InterPro" id="IPR040677">
    <property type="entry name" value="LPD7"/>
</dbReference>
<feature type="region of interest" description="Disordered" evidence="1">
    <location>
        <begin position="322"/>
        <end position="348"/>
    </location>
</feature>
<proteinExistence type="predicted"/>
<feature type="domain" description="TraI-like middle" evidence="4">
    <location>
        <begin position="218"/>
        <end position="300"/>
    </location>
</feature>
<dbReference type="Pfam" id="PF18821">
    <property type="entry name" value="LPD7"/>
    <property type="match status" value="1"/>
</dbReference>
<dbReference type="NCBIfam" id="NF041893">
    <property type="entry name" value="TraI_MobP_relax"/>
    <property type="match status" value="1"/>
</dbReference>
<comment type="caution">
    <text evidence="5">The sequence shown here is derived from an EMBL/GenBank/DDBJ whole genome shotgun (WGS) entry which is preliminary data.</text>
</comment>
<dbReference type="RefSeq" id="WP_144328629.1">
    <property type="nucleotide sequence ID" value="NZ_VJON01000026.1"/>
</dbReference>
<dbReference type="Proteomes" id="UP000318294">
    <property type="component" value="Unassembled WGS sequence"/>
</dbReference>
<evidence type="ECO:0000259" key="3">
    <source>
        <dbReference type="Pfam" id="PF18821"/>
    </source>
</evidence>
<sequence length="629" mass="70227">MLTKVIPQQKRYTSARALVDYALEPDEQRAAELAEGLPPDAAALVQYAARSGVESAGVTPALAAAGITDPLRQQRELARALDAIVQRVRAAGVAADQPLYHVVVTWQPGERPTDAQARQAFEHVLGALGMRDAAAFYVVHRDKEHHHVHAVACKYHPETLAYLGPPKRDFLVLDRAMREIELVQGWRHSPGPHVVENGTVRLLSARERKRAQHLAADRATGLPGLLAFAEHYNIRQRLEAAHDWQAVHAALQEHGLALQPKGSGYVLAAADERGKQRVIKLSELGIRSAAFQQRLGPYQPPQQPVQPRITLAAYQVACMRGDIPEQPRTGKRDPGLREQRRQQRAEARRELYERYREHVAQAPAQKRAALAALKAQQKRERQQLLDALRAAHTQRIEALVQVHGTEVARQLLAGQNAAALNALKTRHRAEREALLKQYSPSWRDFLEMRARLYQDPAAIAALRGIAYREKRKQKQREAGFEGEDLRDYPRDGVLLAGSISGEAQRWTLAQAHAEVSRDWTVITYRDDQGRERIRDAGQRIEVAGGPDDEDATIAALELAADRYGGEVLITGDAAFRERAARLAARRGIAVANLELQRVWHAERELLLELSNAHTMPSPSLNAKEVKHDR</sequence>
<dbReference type="InterPro" id="IPR005094">
    <property type="entry name" value="Endonuclease_MobA/VirD2"/>
</dbReference>